<dbReference type="Proteomes" id="UP001303473">
    <property type="component" value="Unassembled WGS sequence"/>
</dbReference>
<dbReference type="InterPro" id="IPR051531">
    <property type="entry name" value="N-acetyltransferase"/>
</dbReference>
<dbReference type="Gene3D" id="3.40.630.30">
    <property type="match status" value="1"/>
</dbReference>
<dbReference type="InterPro" id="IPR016181">
    <property type="entry name" value="Acyl_CoA_acyltransferase"/>
</dbReference>
<dbReference type="EMBL" id="MU853776">
    <property type="protein sequence ID" value="KAK3942156.1"/>
    <property type="molecule type" value="Genomic_DNA"/>
</dbReference>
<keyword evidence="3" id="KW-1185">Reference proteome</keyword>
<dbReference type="SUPFAM" id="SSF55729">
    <property type="entry name" value="Acyl-CoA N-acyltransferases (Nat)"/>
    <property type="match status" value="1"/>
</dbReference>
<reference evidence="3" key="1">
    <citation type="journal article" date="2023" name="Mol. Phylogenet. Evol.">
        <title>Genome-scale phylogeny and comparative genomics of the fungal order Sordariales.</title>
        <authorList>
            <person name="Hensen N."/>
            <person name="Bonometti L."/>
            <person name="Westerberg I."/>
            <person name="Brannstrom I.O."/>
            <person name="Guillou S."/>
            <person name="Cros-Aarteil S."/>
            <person name="Calhoun S."/>
            <person name="Haridas S."/>
            <person name="Kuo A."/>
            <person name="Mondo S."/>
            <person name="Pangilinan J."/>
            <person name="Riley R."/>
            <person name="LaButti K."/>
            <person name="Andreopoulos B."/>
            <person name="Lipzen A."/>
            <person name="Chen C."/>
            <person name="Yan M."/>
            <person name="Daum C."/>
            <person name="Ng V."/>
            <person name="Clum A."/>
            <person name="Steindorff A."/>
            <person name="Ohm R.A."/>
            <person name="Martin F."/>
            <person name="Silar P."/>
            <person name="Natvig D.O."/>
            <person name="Lalanne C."/>
            <person name="Gautier V."/>
            <person name="Ament-Velasquez S.L."/>
            <person name="Kruys A."/>
            <person name="Hutchinson M.I."/>
            <person name="Powell A.J."/>
            <person name="Barry K."/>
            <person name="Miller A.N."/>
            <person name="Grigoriev I.V."/>
            <person name="Debuchy R."/>
            <person name="Gladieux P."/>
            <person name="Hiltunen Thoren M."/>
            <person name="Johannesson H."/>
        </authorList>
    </citation>
    <scope>NUCLEOTIDE SEQUENCE [LARGE SCALE GENOMIC DNA]</scope>
    <source>
        <strain evidence="3">CBS 340.73</strain>
    </source>
</reference>
<dbReference type="PANTHER" id="PTHR43792">
    <property type="entry name" value="GNAT FAMILY, PUTATIVE (AFU_ORTHOLOGUE AFUA_3G00765)-RELATED-RELATED"/>
    <property type="match status" value="1"/>
</dbReference>
<dbReference type="AlphaFoldDB" id="A0AAN6S700"/>
<proteinExistence type="predicted"/>
<dbReference type="Pfam" id="PF13302">
    <property type="entry name" value="Acetyltransf_3"/>
    <property type="match status" value="1"/>
</dbReference>
<dbReference type="InterPro" id="IPR000182">
    <property type="entry name" value="GNAT_dom"/>
</dbReference>
<sequence length="248" mass="27914">MADTAEAAPPDPTKFITVKTTLPKRPTPENSVRVPFTTERLILRPCRPEDLDALRVLRTQPEVMVWTAIGRVDQDMAETEVKLAPFLPPRDVTNYNWAICLKENPDELIGIGGCHNWTSSFGWPEVGYMFRKECWGKGLATEFLKGFLTLWDALPREETLVAVDARTVDSKSTIAVDGEGVKEVEEQYIAVTAIANARSQNTLRKCGFEHFVTWKAQDSRDGMGKLIDLPTFRHFPRRSKGKGSNFNS</sequence>
<dbReference type="PANTHER" id="PTHR43792:SF1">
    <property type="entry name" value="N-ACETYLTRANSFERASE DOMAIN-CONTAINING PROTEIN"/>
    <property type="match status" value="1"/>
</dbReference>
<evidence type="ECO:0000313" key="2">
    <source>
        <dbReference type="EMBL" id="KAK3942156.1"/>
    </source>
</evidence>
<evidence type="ECO:0000313" key="3">
    <source>
        <dbReference type="Proteomes" id="UP001303473"/>
    </source>
</evidence>
<name>A0AAN6S700_9PEZI</name>
<dbReference type="GO" id="GO:0016747">
    <property type="term" value="F:acyltransferase activity, transferring groups other than amino-acyl groups"/>
    <property type="evidence" value="ECO:0007669"/>
    <property type="project" value="InterPro"/>
</dbReference>
<accession>A0AAN6S700</accession>
<protein>
    <submittedName>
        <fullName evidence="2">GNAT domain-containing protein</fullName>
    </submittedName>
</protein>
<organism evidence="2 3">
    <name type="scientific">Diplogelasinospora grovesii</name>
    <dbReference type="NCBI Taxonomy" id="303347"/>
    <lineage>
        <taxon>Eukaryota</taxon>
        <taxon>Fungi</taxon>
        <taxon>Dikarya</taxon>
        <taxon>Ascomycota</taxon>
        <taxon>Pezizomycotina</taxon>
        <taxon>Sordariomycetes</taxon>
        <taxon>Sordariomycetidae</taxon>
        <taxon>Sordariales</taxon>
        <taxon>Diplogelasinosporaceae</taxon>
        <taxon>Diplogelasinospora</taxon>
    </lineage>
</organism>
<evidence type="ECO:0000259" key="1">
    <source>
        <dbReference type="Pfam" id="PF13302"/>
    </source>
</evidence>
<gene>
    <name evidence="2" type="ORF">QBC46DRAFT_380755</name>
</gene>
<comment type="caution">
    <text evidence="2">The sequence shown here is derived from an EMBL/GenBank/DDBJ whole genome shotgun (WGS) entry which is preliminary data.</text>
</comment>
<feature type="domain" description="N-acetyltransferase" evidence="1">
    <location>
        <begin position="40"/>
        <end position="209"/>
    </location>
</feature>